<sequence>MLASRIQLGTHQITNYIQNKRFYRFRRGLKYNHFLPQKLCDQHLQSTDELPRCQTCSLREEYPPVPLSTVRYLLYSFNRLPVSLDTIMLEQLVDVTIQPTTNKLTNNNINNNNNNIDNNNNNTIMRSNARKKTITHKRGLKSIYNRLKNKFTNGVTNTPFRFHPHKEQQQQPLARRKSGGRLERLLQLRGLPAYQHPSIRYSNKRTTSSSISLSSLSTSSLLSSNEDYLQPSRTTMATTATTHSTNVFNILFSTPSSPPN</sequence>
<dbReference type="OrthoDB" id="10449640at2759"/>
<reference evidence="2 3" key="1">
    <citation type="submission" date="2017-04" db="EMBL/GenBank/DDBJ databases">
        <authorList>
            <person name="Afonso C.L."/>
            <person name="Miller P.J."/>
            <person name="Scott M.A."/>
            <person name="Spackman E."/>
            <person name="Goraichik I."/>
            <person name="Dimitrov K.M."/>
            <person name="Suarez D.L."/>
            <person name="Swayne D.E."/>
        </authorList>
    </citation>
    <scope>NUCLEOTIDE SEQUENCE [LARGE SCALE GENOMIC DNA]</scope>
</reference>
<feature type="compositionally biased region" description="Low complexity" evidence="1">
    <location>
        <begin position="206"/>
        <end position="216"/>
    </location>
</feature>
<proteinExistence type="predicted"/>
<feature type="region of interest" description="Disordered" evidence="1">
    <location>
        <begin position="197"/>
        <end position="216"/>
    </location>
</feature>
<dbReference type="AlphaFoldDB" id="A0A1X7R8F5"/>
<accession>A0A1X7R8F5</accession>
<evidence type="ECO:0000256" key="1">
    <source>
        <dbReference type="SAM" id="MobiDB-lite"/>
    </source>
</evidence>
<dbReference type="EMBL" id="FXLY01000009">
    <property type="protein sequence ID" value="SMN21884.1"/>
    <property type="molecule type" value="Genomic_DNA"/>
</dbReference>
<evidence type="ECO:0000313" key="2">
    <source>
        <dbReference type="EMBL" id="SMN21884.1"/>
    </source>
</evidence>
<keyword evidence="3" id="KW-1185">Reference proteome</keyword>
<gene>
    <name evidence="2" type="ORF">KASA_0J02156G</name>
</gene>
<feature type="region of interest" description="Disordered" evidence="1">
    <location>
        <begin position="157"/>
        <end position="178"/>
    </location>
</feature>
<dbReference type="Proteomes" id="UP000196158">
    <property type="component" value="Unassembled WGS sequence"/>
</dbReference>
<name>A0A1X7R8F5_9SACH</name>
<protein>
    <submittedName>
        <fullName evidence="2">Uncharacterized protein</fullName>
    </submittedName>
</protein>
<organism evidence="2 3">
    <name type="scientific">Maudiozyma saulgeensis</name>
    <dbReference type="NCBI Taxonomy" id="1789683"/>
    <lineage>
        <taxon>Eukaryota</taxon>
        <taxon>Fungi</taxon>
        <taxon>Dikarya</taxon>
        <taxon>Ascomycota</taxon>
        <taxon>Saccharomycotina</taxon>
        <taxon>Saccharomycetes</taxon>
        <taxon>Saccharomycetales</taxon>
        <taxon>Saccharomycetaceae</taxon>
        <taxon>Maudiozyma</taxon>
    </lineage>
</organism>
<evidence type="ECO:0000313" key="3">
    <source>
        <dbReference type="Proteomes" id="UP000196158"/>
    </source>
</evidence>